<dbReference type="PROSITE" id="PS00527">
    <property type="entry name" value="RIBOSOMAL_S14"/>
    <property type="match status" value="1"/>
</dbReference>
<dbReference type="STRING" id="139420.A0A371DKS5"/>
<dbReference type="GO" id="GO:0005763">
    <property type="term" value="C:mitochondrial small ribosomal subunit"/>
    <property type="evidence" value="ECO:0007669"/>
    <property type="project" value="TreeGrafter"/>
</dbReference>
<dbReference type="PANTHER" id="PTHR19836">
    <property type="entry name" value="30S RIBOSOMAL PROTEIN S14"/>
    <property type="match status" value="1"/>
</dbReference>
<dbReference type="PANTHER" id="PTHR19836:SF19">
    <property type="entry name" value="SMALL RIBOSOMAL SUBUNIT PROTEIN US14M"/>
    <property type="match status" value="1"/>
</dbReference>
<dbReference type="GO" id="GO:0003735">
    <property type="term" value="F:structural constituent of ribosome"/>
    <property type="evidence" value="ECO:0007669"/>
    <property type="project" value="InterPro"/>
</dbReference>
<keyword evidence="2" id="KW-0689">Ribosomal protein</keyword>
<proteinExistence type="inferred from homology"/>
<dbReference type="Gene3D" id="1.10.287.1480">
    <property type="match status" value="1"/>
</dbReference>
<keyword evidence="5" id="KW-1185">Reference proteome</keyword>
<name>A0A371DKS5_9APHY</name>
<evidence type="ECO:0000256" key="2">
    <source>
        <dbReference type="ARBA" id="ARBA00022980"/>
    </source>
</evidence>
<dbReference type="SUPFAM" id="SSF57716">
    <property type="entry name" value="Glucocorticoid receptor-like (DNA-binding domain)"/>
    <property type="match status" value="1"/>
</dbReference>
<comment type="similarity">
    <text evidence="1">Belongs to the universal ribosomal protein uS14 family.</text>
</comment>
<evidence type="ECO:0000313" key="4">
    <source>
        <dbReference type="EMBL" id="RDX53144.1"/>
    </source>
</evidence>
<evidence type="ECO:0000256" key="1">
    <source>
        <dbReference type="ARBA" id="ARBA00009083"/>
    </source>
</evidence>
<gene>
    <name evidence="4" type="ORF">OH76DRAFT_1416311</name>
</gene>
<dbReference type="AlphaFoldDB" id="A0A371DKS5"/>
<organism evidence="4 5">
    <name type="scientific">Lentinus brumalis</name>
    <dbReference type="NCBI Taxonomy" id="2498619"/>
    <lineage>
        <taxon>Eukaryota</taxon>
        <taxon>Fungi</taxon>
        <taxon>Dikarya</taxon>
        <taxon>Basidiomycota</taxon>
        <taxon>Agaricomycotina</taxon>
        <taxon>Agaricomycetes</taxon>
        <taxon>Polyporales</taxon>
        <taxon>Polyporaceae</taxon>
        <taxon>Lentinus</taxon>
    </lineage>
</organism>
<evidence type="ECO:0000256" key="3">
    <source>
        <dbReference type="ARBA" id="ARBA00023274"/>
    </source>
</evidence>
<dbReference type="GO" id="GO:0006412">
    <property type="term" value="P:translation"/>
    <property type="evidence" value="ECO:0007669"/>
    <property type="project" value="InterPro"/>
</dbReference>
<dbReference type="EMBL" id="KZ857388">
    <property type="protein sequence ID" value="RDX53144.1"/>
    <property type="molecule type" value="Genomic_DNA"/>
</dbReference>
<dbReference type="InterPro" id="IPR001209">
    <property type="entry name" value="Ribosomal_uS14"/>
</dbReference>
<keyword evidence="3" id="KW-0687">Ribonucleoprotein</keyword>
<dbReference type="OrthoDB" id="413436at2759"/>
<sequence>MTSAGEFKMVGVDAARRERYVRERWTREENAEIEVELDRGFASMPNARVLRDIKARHGVNANEILRRAYLYVARNQTLPPQVRFQAQLQLNTFGRYARPTTVQNRCTETGRGRGIISEFGLCRYQFRLKALAKELPGVKKASW</sequence>
<dbReference type="FunFam" id="1.10.287.1480:FF:000001">
    <property type="entry name" value="30S ribosomal protein S14"/>
    <property type="match status" value="1"/>
</dbReference>
<dbReference type="InterPro" id="IPR018271">
    <property type="entry name" value="Ribosomal_uS14_CS"/>
</dbReference>
<evidence type="ECO:0000313" key="5">
    <source>
        <dbReference type="Proteomes" id="UP000256964"/>
    </source>
</evidence>
<dbReference type="Proteomes" id="UP000256964">
    <property type="component" value="Unassembled WGS sequence"/>
</dbReference>
<accession>A0A371DKS5</accession>
<dbReference type="Pfam" id="PF00253">
    <property type="entry name" value="Ribosomal_S14"/>
    <property type="match status" value="1"/>
</dbReference>
<protein>
    <submittedName>
        <fullName evidence="4">Glucocorticoid receptor-like (DNA-binding domain)</fullName>
    </submittedName>
</protein>
<reference evidence="4 5" key="1">
    <citation type="journal article" date="2018" name="Biotechnol. Biofuels">
        <title>Integrative visual omics of the white-rot fungus Polyporus brumalis exposes the biotechnological potential of its oxidative enzymes for delignifying raw plant biomass.</title>
        <authorList>
            <person name="Miyauchi S."/>
            <person name="Rancon A."/>
            <person name="Drula E."/>
            <person name="Hage H."/>
            <person name="Chaduli D."/>
            <person name="Favel A."/>
            <person name="Grisel S."/>
            <person name="Henrissat B."/>
            <person name="Herpoel-Gimbert I."/>
            <person name="Ruiz-Duenas F.J."/>
            <person name="Chevret D."/>
            <person name="Hainaut M."/>
            <person name="Lin J."/>
            <person name="Wang M."/>
            <person name="Pangilinan J."/>
            <person name="Lipzen A."/>
            <person name="Lesage-Meessen L."/>
            <person name="Navarro D."/>
            <person name="Riley R."/>
            <person name="Grigoriev I.V."/>
            <person name="Zhou S."/>
            <person name="Raouche S."/>
            <person name="Rosso M.N."/>
        </authorList>
    </citation>
    <scope>NUCLEOTIDE SEQUENCE [LARGE SCALE GENOMIC DNA]</scope>
    <source>
        <strain evidence="4 5">BRFM 1820</strain>
    </source>
</reference>